<accession>A0ABV2ZXF6</accession>
<dbReference type="Proteomes" id="UP001550739">
    <property type="component" value="Unassembled WGS sequence"/>
</dbReference>
<dbReference type="Pfam" id="PF19938">
    <property type="entry name" value="DUF6400"/>
    <property type="match status" value="1"/>
</dbReference>
<proteinExistence type="predicted"/>
<comment type="caution">
    <text evidence="2">The sequence shown here is derived from an EMBL/GenBank/DDBJ whole genome shotgun (WGS) entry which is preliminary data.</text>
</comment>
<dbReference type="EMBL" id="JBEZVE010000039">
    <property type="protein sequence ID" value="MEU3787258.1"/>
    <property type="molecule type" value="Genomic_DNA"/>
</dbReference>
<gene>
    <name evidence="2" type="ORF">AB0E89_43195</name>
</gene>
<organism evidence="2 3">
    <name type="scientific">Streptomyces sp. 900129855</name>
    <dbReference type="NCBI Taxonomy" id="3155129"/>
    <lineage>
        <taxon>Bacteria</taxon>
        <taxon>Bacillati</taxon>
        <taxon>Actinomycetota</taxon>
        <taxon>Actinomycetes</taxon>
        <taxon>Kitasatosporales</taxon>
        <taxon>Streptomycetaceae</taxon>
        <taxon>Streptomyces</taxon>
    </lineage>
</organism>
<name>A0ABV2ZXF6_9ACTN</name>
<evidence type="ECO:0000313" key="3">
    <source>
        <dbReference type="Proteomes" id="UP001550739"/>
    </source>
</evidence>
<feature type="region of interest" description="Disordered" evidence="1">
    <location>
        <begin position="1"/>
        <end position="29"/>
    </location>
</feature>
<dbReference type="InterPro" id="IPR045649">
    <property type="entry name" value="DUF6400"/>
</dbReference>
<reference evidence="2 3" key="1">
    <citation type="submission" date="2024-06" db="EMBL/GenBank/DDBJ databases">
        <title>The Natural Products Discovery Center: Release of the First 8490 Sequenced Strains for Exploring Actinobacteria Biosynthetic Diversity.</title>
        <authorList>
            <person name="Kalkreuter E."/>
            <person name="Kautsar S.A."/>
            <person name="Yang D."/>
            <person name="Bader C.D."/>
            <person name="Teijaro C.N."/>
            <person name="Fluegel L."/>
            <person name="Davis C.M."/>
            <person name="Simpson J.R."/>
            <person name="Lauterbach L."/>
            <person name="Steele A.D."/>
            <person name="Gui C."/>
            <person name="Meng S."/>
            <person name="Li G."/>
            <person name="Viehrig K."/>
            <person name="Ye F."/>
            <person name="Su P."/>
            <person name="Kiefer A.F."/>
            <person name="Nichols A."/>
            <person name="Cepeda A.J."/>
            <person name="Yan W."/>
            <person name="Fan B."/>
            <person name="Jiang Y."/>
            <person name="Adhikari A."/>
            <person name="Zheng C.-J."/>
            <person name="Schuster L."/>
            <person name="Cowan T.M."/>
            <person name="Smanski M.J."/>
            <person name="Chevrette M.G."/>
            <person name="De Carvalho L.P.S."/>
            <person name="Shen B."/>
        </authorList>
    </citation>
    <scope>NUCLEOTIDE SEQUENCE [LARGE SCALE GENOMIC DNA]</scope>
    <source>
        <strain evidence="2 3">NPDC033843</strain>
    </source>
</reference>
<dbReference type="RefSeq" id="WP_334574565.1">
    <property type="nucleotide sequence ID" value="NZ_JBEZVE010000039.1"/>
</dbReference>
<protein>
    <submittedName>
        <fullName evidence="2">DUF6400 family protein</fullName>
    </submittedName>
</protein>
<evidence type="ECO:0000313" key="2">
    <source>
        <dbReference type="EMBL" id="MEU3787258.1"/>
    </source>
</evidence>
<evidence type="ECO:0000256" key="1">
    <source>
        <dbReference type="SAM" id="MobiDB-lite"/>
    </source>
</evidence>
<keyword evidence="3" id="KW-1185">Reference proteome</keyword>
<sequence>MSPHGRALPDEPDEPAAASRPAADRPDTHPLVDLAVDLSSHEMLRRAHVLAALGSDWDPVAALRGEEAAYELLYSGLSAEQQRMYDELVSAGVLPRRGGGDAAA</sequence>